<name>A0A1I7XW40_9BILA</name>
<dbReference type="WBParaSite" id="L893_g10196.t1">
    <property type="protein sequence ID" value="L893_g10196.t1"/>
    <property type="gene ID" value="L893_g10196"/>
</dbReference>
<organism evidence="2 3">
    <name type="scientific">Steinernema glaseri</name>
    <dbReference type="NCBI Taxonomy" id="37863"/>
    <lineage>
        <taxon>Eukaryota</taxon>
        <taxon>Metazoa</taxon>
        <taxon>Ecdysozoa</taxon>
        <taxon>Nematoda</taxon>
        <taxon>Chromadorea</taxon>
        <taxon>Rhabditida</taxon>
        <taxon>Tylenchina</taxon>
        <taxon>Panagrolaimomorpha</taxon>
        <taxon>Strongyloidoidea</taxon>
        <taxon>Steinernematidae</taxon>
        <taxon>Steinernema</taxon>
    </lineage>
</organism>
<accession>A0A1I7XW40</accession>
<protein>
    <submittedName>
        <fullName evidence="3">LigA</fullName>
    </submittedName>
</protein>
<proteinExistence type="predicted"/>
<keyword evidence="2" id="KW-1185">Reference proteome</keyword>
<sequence length="165" mass="17471">MHLARGGRDQAVDHLEGGALAAPGRAEEHADLAFVDRQAYRVDGLYVLAVAVEGLAQGLQQQVGEDGQQAHQHGADQQHRHVAAADGGQDKYAKATGTDGRGNGHHADVHHHGGAYTSQNHRHRNRQLDHAQALAEGHADAAGGFAYAGLDVGQRQVGVAQDRQQ</sequence>
<reference evidence="3" key="1">
    <citation type="submission" date="2016-11" db="UniProtKB">
        <authorList>
            <consortium name="WormBaseParasite"/>
        </authorList>
    </citation>
    <scope>IDENTIFICATION</scope>
</reference>
<dbReference type="Proteomes" id="UP000095287">
    <property type="component" value="Unplaced"/>
</dbReference>
<dbReference type="AlphaFoldDB" id="A0A1I7XW40"/>
<evidence type="ECO:0000313" key="2">
    <source>
        <dbReference type="Proteomes" id="UP000095287"/>
    </source>
</evidence>
<evidence type="ECO:0000256" key="1">
    <source>
        <dbReference type="SAM" id="MobiDB-lite"/>
    </source>
</evidence>
<feature type="region of interest" description="Disordered" evidence="1">
    <location>
        <begin position="63"/>
        <end position="119"/>
    </location>
</feature>
<evidence type="ECO:0000313" key="3">
    <source>
        <dbReference type="WBParaSite" id="L893_g10196.t1"/>
    </source>
</evidence>